<gene>
    <name evidence="2" type="primary">ORF215</name>
</gene>
<sequence>MSIYEKNVTYYLLLMTTCPMDELVLFFVVLEHNYKLNSREYPLISSVDMNCFKDRITSFSNNGIGDIGCDMLYDPIMEPLVQSSLAHFLYMKKNSISFKEYENGDKLPDLMAFHPNYIRFAFMDNLIANKASVTLGSFKLYDFSPSTAFINREKLMLKVNELLQNTILEALVYSFVKKLQADGDPLDRILGFGQTKTKGTRGLGLLYFILMDLYL</sequence>
<proteinExistence type="predicted"/>
<evidence type="ECO:0000313" key="2">
    <source>
        <dbReference type="EMBL" id="QLA48222.1"/>
    </source>
</evidence>
<organism evidence="2">
    <name type="scientific">Medinilla magnifica</name>
    <dbReference type="NCBI Taxonomy" id="1799599"/>
    <lineage>
        <taxon>Eukaryota</taxon>
        <taxon>Viridiplantae</taxon>
        <taxon>Streptophyta</taxon>
        <taxon>Embryophyta</taxon>
        <taxon>Tracheophyta</taxon>
        <taxon>Spermatophyta</taxon>
        <taxon>Magnoliopsida</taxon>
        <taxon>eudicotyledons</taxon>
        <taxon>Gunneridae</taxon>
        <taxon>Pentapetalae</taxon>
        <taxon>rosids</taxon>
        <taxon>malvids</taxon>
        <taxon>Myrtales</taxon>
        <taxon>Melastomataceae</taxon>
        <taxon>Melastomatoideae</taxon>
        <taxon>Dissochaeteae</taxon>
        <taxon>Medinilla</taxon>
    </lineage>
</organism>
<protein>
    <submittedName>
        <fullName evidence="2">Uncharacterized protein</fullName>
    </submittedName>
</protein>
<name>A0A7D9MX47_9MYRT</name>
<keyword evidence="1" id="KW-0812">Transmembrane</keyword>
<reference evidence="2" key="1">
    <citation type="journal article" date="2020" name="Mitochondrial DNA Part B Resour">
        <title>Complete mitochondrial genome of Medinilla magnifica (Myrtales, Melastomataceae).</title>
        <authorList>
            <person name="Wu H.-H."/>
            <person name="Zhao X.-H."/>
            <person name="Zong X.-Y."/>
            <person name="Ding R."/>
            <person name="Chen X.-H."/>
        </authorList>
    </citation>
    <scope>NUCLEOTIDE SEQUENCE</scope>
</reference>
<reference evidence="2" key="2">
    <citation type="submission" date="2020-02" db="EMBL/GenBank/DDBJ databases">
        <authorList>
            <person name="Chen X.H."/>
        </authorList>
    </citation>
    <scope>NUCLEOTIDE SEQUENCE</scope>
</reference>
<accession>A0A7D9MX47</accession>
<keyword evidence="2" id="KW-0496">Mitochondrion</keyword>
<geneLocation type="mitochondrion" evidence="2"/>
<feature type="transmembrane region" description="Helical" evidence="1">
    <location>
        <begin position="12"/>
        <end position="30"/>
    </location>
</feature>
<dbReference type="AlphaFoldDB" id="A0A7D9MX47"/>
<keyword evidence="1" id="KW-1133">Transmembrane helix</keyword>
<evidence type="ECO:0000256" key="1">
    <source>
        <dbReference type="SAM" id="Phobius"/>
    </source>
</evidence>
<dbReference type="EMBL" id="MT043351">
    <property type="protein sequence ID" value="QLA48222.1"/>
    <property type="molecule type" value="Genomic_DNA"/>
</dbReference>
<keyword evidence="1" id="KW-0472">Membrane</keyword>